<dbReference type="InterPro" id="IPR050859">
    <property type="entry name" value="Class-I_PLP-dep_aminotransf"/>
</dbReference>
<dbReference type="InterPro" id="IPR015422">
    <property type="entry name" value="PyrdxlP-dep_Trfase_small"/>
</dbReference>
<comment type="similarity">
    <text evidence="2">Belongs to the class-I pyridoxal-phosphate-dependent aminotransferase family.</text>
</comment>
<dbReference type="Gene3D" id="3.40.640.10">
    <property type="entry name" value="Type I PLP-dependent aspartate aminotransferase-like (Major domain)"/>
    <property type="match status" value="1"/>
</dbReference>
<keyword evidence="6" id="KW-0663">Pyridoxal phosphate</keyword>
<comment type="caution">
    <text evidence="8">The sequence shown here is derived from an EMBL/GenBank/DDBJ whole genome shotgun (WGS) entry which is preliminary data.</text>
</comment>
<dbReference type="PANTHER" id="PTHR42790:SF19">
    <property type="entry name" value="KYNURENINE_ALPHA-AMINOADIPATE AMINOTRANSFERASE, MITOCHONDRIAL"/>
    <property type="match status" value="1"/>
</dbReference>
<dbReference type="Pfam" id="PF00155">
    <property type="entry name" value="Aminotran_1_2"/>
    <property type="match status" value="1"/>
</dbReference>
<comment type="cofactor">
    <cofactor evidence="1">
        <name>pyridoxal 5'-phosphate</name>
        <dbReference type="ChEBI" id="CHEBI:597326"/>
    </cofactor>
</comment>
<dbReference type="FunFam" id="3.40.640.10:FF:000053">
    <property type="entry name" value="Aminotransferase, class I"/>
    <property type="match status" value="1"/>
</dbReference>
<dbReference type="RefSeq" id="WP_136741397.1">
    <property type="nucleotide sequence ID" value="NZ_SUMB01000006.1"/>
</dbReference>
<dbReference type="OrthoDB" id="199743at2"/>
<dbReference type="GO" id="GO:0008483">
    <property type="term" value="F:transaminase activity"/>
    <property type="evidence" value="ECO:0007669"/>
    <property type="project" value="UniProtKB-KW"/>
</dbReference>
<dbReference type="PANTHER" id="PTHR42790">
    <property type="entry name" value="AMINOTRANSFERASE"/>
    <property type="match status" value="1"/>
</dbReference>
<dbReference type="InterPro" id="IPR015421">
    <property type="entry name" value="PyrdxlP-dep_Trfase_major"/>
</dbReference>
<evidence type="ECO:0000256" key="5">
    <source>
        <dbReference type="ARBA" id="ARBA00022679"/>
    </source>
</evidence>
<gene>
    <name evidence="8" type="ORF">FCH28_19880</name>
</gene>
<dbReference type="GO" id="GO:1901605">
    <property type="term" value="P:alpha-amino acid metabolic process"/>
    <property type="evidence" value="ECO:0007669"/>
    <property type="project" value="TreeGrafter"/>
</dbReference>
<reference evidence="8 9" key="1">
    <citation type="submission" date="2019-04" db="EMBL/GenBank/DDBJ databases">
        <title>Streptomyces piniterrae sp. nov., a heliquinomycin-producing actinomycete isolated from rhizosphere soil of Pinus yunnanensis.</title>
        <authorList>
            <person name="Zhuang X."/>
            <person name="Zhao J."/>
        </authorList>
    </citation>
    <scope>NUCLEOTIDE SEQUENCE [LARGE SCALE GENOMIC DNA]</scope>
    <source>
        <strain evidence="9">jys28</strain>
    </source>
</reference>
<organism evidence="8 9">
    <name type="scientific">Streptomyces piniterrae</name>
    <dbReference type="NCBI Taxonomy" id="2571125"/>
    <lineage>
        <taxon>Bacteria</taxon>
        <taxon>Bacillati</taxon>
        <taxon>Actinomycetota</taxon>
        <taxon>Actinomycetes</taxon>
        <taxon>Kitasatosporales</taxon>
        <taxon>Streptomycetaceae</taxon>
        <taxon>Streptomyces</taxon>
    </lineage>
</organism>
<keyword evidence="5 8" id="KW-0808">Transferase</keyword>
<evidence type="ECO:0000259" key="7">
    <source>
        <dbReference type="Pfam" id="PF00155"/>
    </source>
</evidence>
<evidence type="ECO:0000256" key="1">
    <source>
        <dbReference type="ARBA" id="ARBA00001933"/>
    </source>
</evidence>
<dbReference type="Proteomes" id="UP000308697">
    <property type="component" value="Unassembled WGS sequence"/>
</dbReference>
<dbReference type="CDD" id="cd00609">
    <property type="entry name" value="AAT_like"/>
    <property type="match status" value="1"/>
</dbReference>
<proteinExistence type="inferred from homology"/>
<dbReference type="EMBL" id="SUMB01000006">
    <property type="protein sequence ID" value="TJZ52098.1"/>
    <property type="molecule type" value="Genomic_DNA"/>
</dbReference>
<evidence type="ECO:0000256" key="6">
    <source>
        <dbReference type="ARBA" id="ARBA00022898"/>
    </source>
</evidence>
<dbReference type="GO" id="GO:0030170">
    <property type="term" value="F:pyridoxal phosphate binding"/>
    <property type="evidence" value="ECO:0007669"/>
    <property type="project" value="InterPro"/>
</dbReference>
<evidence type="ECO:0000256" key="3">
    <source>
        <dbReference type="ARBA" id="ARBA00011738"/>
    </source>
</evidence>
<protein>
    <submittedName>
        <fullName evidence="8">PLP-dependent aminotransferase family protein</fullName>
    </submittedName>
</protein>
<evidence type="ECO:0000256" key="2">
    <source>
        <dbReference type="ARBA" id="ARBA00007441"/>
    </source>
</evidence>
<keyword evidence="4 8" id="KW-0032">Aminotransferase</keyword>
<keyword evidence="9" id="KW-1185">Reference proteome</keyword>
<dbReference type="AlphaFoldDB" id="A0A4V5MK73"/>
<dbReference type="InterPro" id="IPR004839">
    <property type="entry name" value="Aminotransferase_I/II_large"/>
</dbReference>
<accession>A0A4V5MK73</accession>
<evidence type="ECO:0000313" key="9">
    <source>
        <dbReference type="Proteomes" id="UP000308697"/>
    </source>
</evidence>
<dbReference type="InterPro" id="IPR015424">
    <property type="entry name" value="PyrdxlP-dep_Trfase"/>
</dbReference>
<feature type="domain" description="Aminotransferase class I/classII large" evidence="7">
    <location>
        <begin position="64"/>
        <end position="396"/>
    </location>
</feature>
<dbReference type="Gene3D" id="3.90.1150.10">
    <property type="entry name" value="Aspartate Aminotransferase, domain 1"/>
    <property type="match status" value="1"/>
</dbReference>
<name>A0A4V5MK73_9ACTN</name>
<comment type="subunit">
    <text evidence="3">Homodimer.</text>
</comment>
<dbReference type="SUPFAM" id="SSF53383">
    <property type="entry name" value="PLP-dependent transferases"/>
    <property type="match status" value="1"/>
</dbReference>
<sequence>MPHATFADTTAPVPPLAARAARTGSSPVRDILALTARPQVISFAGGLPAPELFDAAGMAAAFQHVLTEAPRRALQYSTSEGDPALRAAVAARSTARGLPTAADDLLVTTGSQQGLSLLATALLEPGDVVLVEDPCYLAALQIFSLAGARVVPVPTDDEGLDPAALDEIAARERPKLLYVVPTFQNPTGRTLSAERRAAVAKIAARRGLWIAEDDPYGELRFEGEPVPWIASFPGAEDRTALLGSFSKVMAPGLRLGSLRAPAALRRACVIAKQAADLHTSTVDQAAAARYLAVADLNAHLDRVRGAYRERRNALVDGLATALPEGSRWNRPSGGMFVWATLPEGYDATALLPEVVRHDVAYVPGAPFFAGPPDATAVRLSFVTHSPAEIREGLARLGTALGSH</sequence>
<evidence type="ECO:0000256" key="4">
    <source>
        <dbReference type="ARBA" id="ARBA00022576"/>
    </source>
</evidence>
<evidence type="ECO:0000313" key="8">
    <source>
        <dbReference type="EMBL" id="TJZ52098.1"/>
    </source>
</evidence>